<comment type="caution">
    <text evidence="8">The sequence shown here is derived from an EMBL/GenBank/DDBJ whole genome shotgun (WGS) entry which is preliminary data.</text>
</comment>
<dbReference type="EMBL" id="JAWRVE010000085">
    <property type="protein sequence ID" value="KAL1861518.1"/>
    <property type="molecule type" value="Genomic_DNA"/>
</dbReference>
<evidence type="ECO:0000256" key="3">
    <source>
        <dbReference type="ARBA" id="ARBA00022989"/>
    </source>
</evidence>
<gene>
    <name evidence="8" type="primary">JEN1</name>
    <name evidence="8" type="ORF">Daus18300_008780</name>
</gene>
<feature type="compositionally biased region" description="Basic and acidic residues" evidence="5">
    <location>
        <begin position="21"/>
        <end position="31"/>
    </location>
</feature>
<evidence type="ECO:0000259" key="7">
    <source>
        <dbReference type="PROSITE" id="PS50850"/>
    </source>
</evidence>
<feature type="transmembrane region" description="Helical" evidence="6">
    <location>
        <begin position="58"/>
        <end position="81"/>
    </location>
</feature>
<feature type="transmembrane region" description="Helical" evidence="6">
    <location>
        <begin position="353"/>
        <end position="372"/>
    </location>
</feature>
<evidence type="ECO:0000313" key="8">
    <source>
        <dbReference type="EMBL" id="KAL1861518.1"/>
    </source>
</evidence>
<evidence type="ECO:0000256" key="6">
    <source>
        <dbReference type="SAM" id="Phobius"/>
    </source>
</evidence>
<evidence type="ECO:0000256" key="4">
    <source>
        <dbReference type="ARBA" id="ARBA00023136"/>
    </source>
</evidence>
<feature type="transmembrane region" description="Helical" evidence="6">
    <location>
        <begin position="285"/>
        <end position="304"/>
    </location>
</feature>
<evidence type="ECO:0000256" key="2">
    <source>
        <dbReference type="ARBA" id="ARBA00022692"/>
    </source>
</evidence>
<feature type="domain" description="Major facilitator superfamily (MFS) profile" evidence="7">
    <location>
        <begin position="71"/>
        <end position="476"/>
    </location>
</feature>
<dbReference type="Pfam" id="PF00083">
    <property type="entry name" value="Sugar_tr"/>
    <property type="match status" value="1"/>
</dbReference>
<feature type="transmembrane region" description="Helical" evidence="6">
    <location>
        <begin position="202"/>
        <end position="222"/>
    </location>
</feature>
<feature type="transmembrane region" description="Helical" evidence="6">
    <location>
        <begin position="107"/>
        <end position="129"/>
    </location>
</feature>
<name>A0ABR3WGX3_9PEZI</name>
<protein>
    <submittedName>
        <fullName evidence="8">Carboxylic acid transporter</fullName>
    </submittedName>
</protein>
<dbReference type="InterPro" id="IPR036259">
    <property type="entry name" value="MFS_trans_sf"/>
</dbReference>
<feature type="transmembrane region" description="Helical" evidence="6">
    <location>
        <begin position="136"/>
        <end position="154"/>
    </location>
</feature>
<keyword evidence="9" id="KW-1185">Reference proteome</keyword>
<reference evidence="8 9" key="1">
    <citation type="journal article" date="2024" name="IMA Fungus">
        <title>IMA Genome - F19 : A genome assembly and annotation guide to empower mycologists, including annotated draft genome sequences of Ceratocystis pirilliformis, Diaporthe australafricana, Fusarium ophioides, Paecilomyces lecythidis, and Sporothrix stenoceras.</title>
        <authorList>
            <person name="Aylward J."/>
            <person name="Wilson A.M."/>
            <person name="Visagie C.M."/>
            <person name="Spraker J."/>
            <person name="Barnes I."/>
            <person name="Buitendag C."/>
            <person name="Ceriani C."/>
            <person name="Del Mar Angel L."/>
            <person name="du Plessis D."/>
            <person name="Fuchs T."/>
            <person name="Gasser K."/>
            <person name="Kramer D."/>
            <person name="Li W."/>
            <person name="Munsamy K."/>
            <person name="Piso A."/>
            <person name="Price J.L."/>
            <person name="Sonnekus B."/>
            <person name="Thomas C."/>
            <person name="van der Nest A."/>
            <person name="van Dijk A."/>
            <person name="van Heerden A."/>
            <person name="van Vuuren N."/>
            <person name="Yilmaz N."/>
            <person name="Duong T.A."/>
            <person name="van der Merwe N.A."/>
            <person name="Wingfield M.J."/>
            <person name="Wingfield B.D."/>
        </authorList>
    </citation>
    <scope>NUCLEOTIDE SEQUENCE [LARGE SCALE GENOMIC DNA]</scope>
    <source>
        <strain evidence="8 9">CMW 18300</strain>
    </source>
</reference>
<dbReference type="PROSITE" id="PS50850">
    <property type="entry name" value="MFS"/>
    <property type="match status" value="1"/>
</dbReference>
<evidence type="ECO:0000256" key="5">
    <source>
        <dbReference type="SAM" id="MobiDB-lite"/>
    </source>
</evidence>
<dbReference type="CDD" id="cd17316">
    <property type="entry name" value="MFS_SV2_like"/>
    <property type="match status" value="1"/>
</dbReference>
<dbReference type="InterPro" id="IPR005828">
    <property type="entry name" value="MFS_sugar_transport-like"/>
</dbReference>
<dbReference type="PANTHER" id="PTHR23508:SF10">
    <property type="entry name" value="CARBOXYLIC ACID TRANSPORTER PROTEIN HOMOLOG"/>
    <property type="match status" value="1"/>
</dbReference>
<feature type="compositionally biased region" description="Basic and acidic residues" evidence="5">
    <location>
        <begin position="1"/>
        <end position="13"/>
    </location>
</feature>
<feature type="transmembrane region" description="Helical" evidence="6">
    <location>
        <begin position="228"/>
        <end position="246"/>
    </location>
</feature>
<proteinExistence type="predicted"/>
<feature type="transmembrane region" description="Helical" evidence="6">
    <location>
        <begin position="324"/>
        <end position="346"/>
    </location>
</feature>
<dbReference type="SUPFAM" id="SSF103473">
    <property type="entry name" value="MFS general substrate transporter"/>
    <property type="match status" value="1"/>
</dbReference>
<sequence length="596" mass="66594">MSDNEKPITEHGPTHGQPGPAEEHLGDEPPHHGMSAGQYIASRFSSLKPPMSKLPNPFSLLMMLNAHHWGFFLVAFFAWTWDAFDFFTVSLTVSDLAETFDKTNTEITWGITLVLMFRSVGSILFGIAADRYGRKWPFIVNNVLFIILELGTGFCNTYNQFLACRALFGIAMGGLYGNAAATALEDLPEATRGLMSGILQQGYAFGYLLATAFARGLVGTTPHAWRPLYWFGACPPILIILFRLMLPETHVHQQRESVRRTAQASGSSVSKTFVQEGKVALRRHWLLLTYLVLLMAGFNFMSHGSQDLYPTMLKNQFQFNENQVTVTQVVANLGAMTGGTVVGFLSQSFGRRLSIIVICVVGGALLYPYSFVENERVIAAAFFEQFCVQGAWGVIPIHLMELSPGAFRTFVVGTSYQLGNLVSSASSTIEATIGERFPLPPKGDVKRYGYGKVICIFMGCVYAYVILLTFLGPEHLRRKFEVEHDADVREIAGEETIEQAIHRRERMGMGLSDEDLADAAEVKRVDEAERKREKKRGARRKQRAVKEVSEFDEGHVEYYGVLDEGDSDDPELLWDTNLYLNSIFFVDRTTGLLLEF</sequence>
<feature type="transmembrane region" description="Helical" evidence="6">
    <location>
        <begin position="160"/>
        <end position="181"/>
    </location>
</feature>
<evidence type="ECO:0000313" key="9">
    <source>
        <dbReference type="Proteomes" id="UP001583177"/>
    </source>
</evidence>
<dbReference type="Gene3D" id="1.20.1250.20">
    <property type="entry name" value="MFS general substrate transporter like domains"/>
    <property type="match status" value="2"/>
</dbReference>
<keyword evidence="4 6" id="KW-0472">Membrane</keyword>
<keyword evidence="3 6" id="KW-1133">Transmembrane helix</keyword>
<comment type="subcellular location">
    <subcellularLocation>
        <location evidence="1">Membrane</location>
        <topology evidence="1">Multi-pass membrane protein</topology>
    </subcellularLocation>
</comment>
<keyword evidence="2 6" id="KW-0812">Transmembrane</keyword>
<accession>A0ABR3WGX3</accession>
<feature type="region of interest" description="Disordered" evidence="5">
    <location>
        <begin position="1"/>
        <end position="32"/>
    </location>
</feature>
<dbReference type="Proteomes" id="UP001583177">
    <property type="component" value="Unassembled WGS sequence"/>
</dbReference>
<evidence type="ECO:0000256" key="1">
    <source>
        <dbReference type="ARBA" id="ARBA00004141"/>
    </source>
</evidence>
<feature type="transmembrane region" description="Helical" evidence="6">
    <location>
        <begin position="449"/>
        <end position="471"/>
    </location>
</feature>
<dbReference type="PANTHER" id="PTHR23508">
    <property type="entry name" value="CARBOXYLIC ACID TRANSPORTER PROTEIN HOMOLOG"/>
    <property type="match status" value="1"/>
</dbReference>
<organism evidence="8 9">
    <name type="scientific">Diaporthe australafricana</name>
    <dbReference type="NCBI Taxonomy" id="127596"/>
    <lineage>
        <taxon>Eukaryota</taxon>
        <taxon>Fungi</taxon>
        <taxon>Dikarya</taxon>
        <taxon>Ascomycota</taxon>
        <taxon>Pezizomycotina</taxon>
        <taxon>Sordariomycetes</taxon>
        <taxon>Sordariomycetidae</taxon>
        <taxon>Diaporthales</taxon>
        <taxon>Diaporthaceae</taxon>
        <taxon>Diaporthe</taxon>
    </lineage>
</organism>
<dbReference type="InterPro" id="IPR020846">
    <property type="entry name" value="MFS_dom"/>
</dbReference>